<comment type="caution">
    <text evidence="1">The sequence shown here is derived from an EMBL/GenBank/DDBJ whole genome shotgun (WGS) entry which is preliminary data.</text>
</comment>
<dbReference type="Proteomes" id="UP001597192">
    <property type="component" value="Unassembled WGS sequence"/>
</dbReference>
<dbReference type="EMBL" id="JBHTOG010000023">
    <property type="protein sequence ID" value="MFD1432123.1"/>
    <property type="molecule type" value="Genomic_DNA"/>
</dbReference>
<gene>
    <name evidence="1" type="ORF">ACFQ47_05430</name>
</gene>
<evidence type="ECO:0000313" key="2">
    <source>
        <dbReference type="Proteomes" id="UP001597192"/>
    </source>
</evidence>
<organism evidence="1 2">
    <name type="scientific">Lacticaseibacillus yichunensis</name>
    <dbReference type="NCBI Taxonomy" id="2486015"/>
    <lineage>
        <taxon>Bacteria</taxon>
        <taxon>Bacillati</taxon>
        <taxon>Bacillota</taxon>
        <taxon>Bacilli</taxon>
        <taxon>Lactobacillales</taxon>
        <taxon>Lactobacillaceae</taxon>
        <taxon>Lacticaseibacillus</taxon>
    </lineage>
</organism>
<reference evidence="2" key="1">
    <citation type="journal article" date="2019" name="Int. J. Syst. Evol. Microbiol.">
        <title>The Global Catalogue of Microorganisms (GCM) 10K type strain sequencing project: providing services to taxonomists for standard genome sequencing and annotation.</title>
        <authorList>
            <consortium name="The Broad Institute Genomics Platform"/>
            <consortium name="The Broad Institute Genome Sequencing Center for Infectious Disease"/>
            <person name="Wu L."/>
            <person name="Ma J."/>
        </authorList>
    </citation>
    <scope>NUCLEOTIDE SEQUENCE [LARGE SCALE GENOMIC DNA]</scope>
    <source>
        <strain evidence="2">CCM 8947</strain>
    </source>
</reference>
<keyword evidence="2" id="KW-1185">Reference proteome</keyword>
<protein>
    <submittedName>
        <fullName evidence="1">Glycosyltransferase family 8 protein</fullName>
    </submittedName>
</protein>
<dbReference type="Pfam" id="PF01501">
    <property type="entry name" value="Glyco_transf_8"/>
    <property type="match status" value="1"/>
</dbReference>
<dbReference type="SUPFAM" id="SSF53448">
    <property type="entry name" value="Nucleotide-diphospho-sugar transferases"/>
    <property type="match status" value="1"/>
</dbReference>
<dbReference type="InterPro" id="IPR029044">
    <property type="entry name" value="Nucleotide-diphossugar_trans"/>
</dbReference>
<proteinExistence type="predicted"/>
<sequence>MNILYCGDASMAPGVLLSVMSLVAHTAEKLQVFLLTAQLKTADRSYAPLSAADATFIDQWLQAARPGSRVVRLDITTQFLREPPTANMATRFTPYCMLRLYADQISALPDRLLYLDTDVIAAADPSDFYHQDLASAEVIGVLDHYGKWAFHTRFGFDYLNSGVLLMDLAALRDSGLLAACRRRCAKVKMFMPDQSALNKLAGSKKRVVKRRYNDQHGPHADTVLLHFSTRLKFLPKFTPISVKPWEVAKVHDQLNYHAQDALLADFETTLAQMKGQTHD</sequence>
<dbReference type="InterPro" id="IPR002495">
    <property type="entry name" value="Glyco_trans_8"/>
</dbReference>
<accession>A0ABW4CQE5</accession>
<name>A0ABW4CQE5_9LACO</name>
<dbReference type="RefSeq" id="WP_125697630.1">
    <property type="nucleotide sequence ID" value="NZ_JBHTOG010000023.1"/>
</dbReference>
<dbReference type="Gene3D" id="3.90.550.10">
    <property type="entry name" value="Spore Coat Polysaccharide Biosynthesis Protein SpsA, Chain A"/>
    <property type="match status" value="1"/>
</dbReference>
<evidence type="ECO:0000313" key="1">
    <source>
        <dbReference type="EMBL" id="MFD1432123.1"/>
    </source>
</evidence>